<comment type="caution">
    <text evidence="1">The sequence shown here is derived from an EMBL/GenBank/DDBJ whole genome shotgun (WGS) entry which is preliminary data.</text>
</comment>
<reference evidence="1 2" key="1">
    <citation type="submission" date="2016-03" db="EMBL/GenBank/DDBJ databases">
        <title>Genome sequence of Pontibacter sp. nov., of the family cytophagaceae, isolated from marine sediment of the Yellow Sea, China.</title>
        <authorList>
            <person name="Zhang G."/>
            <person name="Zhang R."/>
        </authorList>
    </citation>
    <scope>NUCLEOTIDE SEQUENCE [LARGE SCALE GENOMIC DNA]</scope>
    <source>
        <strain evidence="1 2">S10-8</strain>
    </source>
</reference>
<dbReference type="EMBL" id="LVWA01000007">
    <property type="protein sequence ID" value="OKL39706.1"/>
    <property type="molecule type" value="Genomic_DNA"/>
</dbReference>
<keyword evidence="2" id="KW-1185">Reference proteome</keyword>
<protein>
    <submittedName>
        <fullName evidence="1">Uncharacterized protein</fullName>
    </submittedName>
</protein>
<proteinExistence type="predicted"/>
<dbReference type="RefSeq" id="WP_073852756.1">
    <property type="nucleotide sequence ID" value="NZ_LVWA01000007.1"/>
</dbReference>
<dbReference type="STRING" id="1797110.A3841_00295"/>
<name>A0A1Q5PBU7_9BACT</name>
<evidence type="ECO:0000313" key="1">
    <source>
        <dbReference type="EMBL" id="OKL39706.1"/>
    </source>
</evidence>
<organism evidence="1 2">
    <name type="scientific">Pontibacter flavimaris</name>
    <dbReference type="NCBI Taxonomy" id="1797110"/>
    <lineage>
        <taxon>Bacteria</taxon>
        <taxon>Pseudomonadati</taxon>
        <taxon>Bacteroidota</taxon>
        <taxon>Cytophagia</taxon>
        <taxon>Cytophagales</taxon>
        <taxon>Hymenobacteraceae</taxon>
        <taxon>Pontibacter</taxon>
    </lineage>
</organism>
<accession>A0A1Q5PBU7</accession>
<sequence>MEYPNRDKQAIQHLYNTILPTLAEHIHQSILPILPLFDNFGLERIIDTWTRDPAAEADTEVSVENGNVQQLGLKLRLEGFQKPGVETFDLTKDVLFKLEYNSYTVGPDKNNSWLEKPYLQRWEKSEYELVAGRWSEELIDDLTQRLEKLT</sequence>
<gene>
    <name evidence="1" type="ORF">A3841_00295</name>
</gene>
<evidence type="ECO:0000313" key="2">
    <source>
        <dbReference type="Proteomes" id="UP000186551"/>
    </source>
</evidence>
<dbReference type="AlphaFoldDB" id="A0A1Q5PBU7"/>
<dbReference type="Proteomes" id="UP000186551">
    <property type="component" value="Unassembled WGS sequence"/>
</dbReference>
<dbReference type="OrthoDB" id="852355at2"/>